<dbReference type="InterPro" id="IPR015942">
    <property type="entry name" value="Asp/Glu/hydantoin_racemase"/>
</dbReference>
<dbReference type="Pfam" id="PF01177">
    <property type="entry name" value="Asp_Glu_race"/>
    <property type="match status" value="1"/>
</dbReference>
<name>G9WHM8_9LACO</name>
<dbReference type="EMBL" id="AFVZ01000001">
    <property type="protein sequence ID" value="EHN58367.1"/>
    <property type="molecule type" value="Genomic_DNA"/>
</dbReference>
<dbReference type="STRING" id="336988.NT96_04405"/>
<dbReference type="AlphaFoldDB" id="G9WHM8"/>
<comment type="similarity">
    <text evidence="1">Belongs to the aspartate/glutamate racemases family.</text>
</comment>
<dbReference type="eggNOG" id="COG1794">
    <property type="taxonomic scope" value="Bacteria"/>
</dbReference>
<sequence>MKNFFGILGGMGTRATEAFIDSINQLARAQKDQDYLNYIVFNHAAIPDRTAYILGRSKKNPLPFLIEDVQQMNQLSPDFILITCNTAHYFLPQLQKAAHMPILDMPSLAAAACKQFSSKNLRVGLLATSGTIDAAIYQPHIAALGYQTILPDPVWQQKVMDVIYKDVKEADQVNRVRFHALIEHMLIDEKCDCVILACTELSVAQQREAYESDRVIDAQQLLARRAVQLARSLQFS</sequence>
<protein>
    <submittedName>
        <fullName evidence="3">Aspartate racemase</fullName>
    </submittedName>
</protein>
<dbReference type="NCBIfam" id="TIGR00035">
    <property type="entry name" value="asp_race"/>
    <property type="match status" value="1"/>
</dbReference>
<proteinExistence type="inferred from homology"/>
<evidence type="ECO:0000313" key="3">
    <source>
        <dbReference type="EMBL" id="EHN58367.1"/>
    </source>
</evidence>
<dbReference type="InterPro" id="IPR004380">
    <property type="entry name" value="Asp_race"/>
</dbReference>
<dbReference type="RefSeq" id="WP_007744593.1">
    <property type="nucleotide sequence ID" value="NZ_CM001398.1"/>
</dbReference>
<organism evidence="3 4">
    <name type="scientific">Oenococcus kitaharae DSM 17330</name>
    <dbReference type="NCBI Taxonomy" id="1045004"/>
    <lineage>
        <taxon>Bacteria</taxon>
        <taxon>Bacillati</taxon>
        <taxon>Bacillota</taxon>
        <taxon>Bacilli</taxon>
        <taxon>Lactobacillales</taxon>
        <taxon>Lactobacillaceae</taxon>
        <taxon>Oenococcus</taxon>
    </lineage>
</organism>
<comment type="caution">
    <text evidence="3">The sequence shown here is derived from an EMBL/GenBank/DDBJ whole genome shotgun (WGS) entry which is preliminary data.</text>
</comment>
<dbReference type="OrthoDB" id="9803739at2"/>
<accession>G9WHM8</accession>
<dbReference type="HOGENOM" id="CLU_055360_2_2_9"/>
<dbReference type="PATRIC" id="fig|1045004.4.peg.244"/>
<dbReference type="SUPFAM" id="SSF53681">
    <property type="entry name" value="Aspartate/glutamate racemase"/>
    <property type="match status" value="2"/>
</dbReference>
<keyword evidence="2" id="KW-0413">Isomerase</keyword>
<evidence type="ECO:0000313" key="4">
    <source>
        <dbReference type="Proteomes" id="UP000004959"/>
    </source>
</evidence>
<dbReference type="GO" id="GO:0047661">
    <property type="term" value="F:amino-acid racemase activity"/>
    <property type="evidence" value="ECO:0007669"/>
    <property type="project" value="InterPro"/>
</dbReference>
<dbReference type="Proteomes" id="UP000004959">
    <property type="component" value="Chromosome"/>
</dbReference>
<evidence type="ECO:0000256" key="2">
    <source>
        <dbReference type="ARBA" id="ARBA00023235"/>
    </source>
</evidence>
<reference evidence="3 4" key="1">
    <citation type="journal article" date="2012" name="PLoS ONE">
        <title>Functional divergence in the genus oenococcus as predicted by genome sequencing of the newly-described species, Oenococcus kitaharae.</title>
        <authorList>
            <person name="Borneman A.R."/>
            <person name="McCarthy J.M."/>
            <person name="Chambers P.J."/>
            <person name="Bartowsky E.J."/>
        </authorList>
    </citation>
    <scope>NUCLEOTIDE SEQUENCE [LARGE SCALE GENOMIC DNA]</scope>
    <source>
        <strain evidence="4">DSM17330</strain>
    </source>
</reference>
<evidence type="ECO:0000256" key="1">
    <source>
        <dbReference type="ARBA" id="ARBA00007847"/>
    </source>
</evidence>
<dbReference type="InterPro" id="IPR001920">
    <property type="entry name" value="Asp/Glu_race"/>
</dbReference>
<dbReference type="Gene3D" id="3.40.50.1860">
    <property type="match status" value="2"/>
</dbReference>
<dbReference type="PANTHER" id="PTHR21198">
    <property type="entry name" value="GLUTAMATE RACEMASE"/>
    <property type="match status" value="1"/>
</dbReference>
<dbReference type="PANTHER" id="PTHR21198:SF7">
    <property type="entry name" value="ASPARTATE-GLUTAMATE RACEMASE FAMILY"/>
    <property type="match status" value="1"/>
</dbReference>
<keyword evidence="4" id="KW-1185">Reference proteome</keyword>
<gene>
    <name evidence="3" type="ORF">OKIT_0242</name>
</gene>